<dbReference type="Gene3D" id="3.30.60.30">
    <property type="match status" value="1"/>
</dbReference>
<sequence length="148" mass="17055">SYPIDVYQVPDAYCNITKEVHVSNRRVTDHSIVGAHQVCNHTCPTYCVDTYEPACAKIWTRPTTYKMRAMINHCHIDLLSCAAGVNVTVEPLVRCYKNPSALIFMMQMTALKSLNLLDGPDSGRRAMKQWTAQHRLNEFFKKSWKYQR</sequence>
<dbReference type="EMBL" id="OU963898">
    <property type="protein sequence ID" value="CAH0691258.1"/>
    <property type="molecule type" value="Genomic_DNA"/>
</dbReference>
<organism evidence="1 2">
    <name type="scientific">Chilo suppressalis</name>
    <name type="common">Asiatic rice borer moth</name>
    <dbReference type="NCBI Taxonomy" id="168631"/>
    <lineage>
        <taxon>Eukaryota</taxon>
        <taxon>Metazoa</taxon>
        <taxon>Ecdysozoa</taxon>
        <taxon>Arthropoda</taxon>
        <taxon>Hexapoda</taxon>
        <taxon>Insecta</taxon>
        <taxon>Pterygota</taxon>
        <taxon>Neoptera</taxon>
        <taxon>Endopterygota</taxon>
        <taxon>Lepidoptera</taxon>
        <taxon>Glossata</taxon>
        <taxon>Ditrysia</taxon>
        <taxon>Pyraloidea</taxon>
        <taxon>Crambidae</taxon>
        <taxon>Crambinae</taxon>
        <taxon>Chilo</taxon>
    </lineage>
</organism>
<feature type="non-terminal residue" evidence="1">
    <location>
        <position position="1"/>
    </location>
</feature>
<gene>
    <name evidence="1" type="ORF">CHILSU_LOCUS9272</name>
</gene>
<name>A0ABN8EGU9_CHISP</name>
<evidence type="ECO:0000313" key="2">
    <source>
        <dbReference type="Proteomes" id="UP001153292"/>
    </source>
</evidence>
<protein>
    <recommendedName>
        <fullName evidence="3">Seminal fluid protein</fullName>
    </recommendedName>
</protein>
<keyword evidence="2" id="KW-1185">Reference proteome</keyword>
<dbReference type="Proteomes" id="UP001153292">
    <property type="component" value="Chromosome 5"/>
</dbReference>
<proteinExistence type="predicted"/>
<accession>A0ABN8EGU9</accession>
<reference evidence="1" key="1">
    <citation type="submission" date="2021-12" db="EMBL/GenBank/DDBJ databases">
        <authorList>
            <person name="King R."/>
        </authorList>
    </citation>
    <scope>NUCLEOTIDE SEQUENCE</scope>
</reference>
<evidence type="ECO:0008006" key="3">
    <source>
        <dbReference type="Google" id="ProtNLM"/>
    </source>
</evidence>
<evidence type="ECO:0000313" key="1">
    <source>
        <dbReference type="EMBL" id="CAH0691258.1"/>
    </source>
</evidence>